<dbReference type="PANTHER" id="PTHR43649">
    <property type="entry name" value="ARABINOSE-BINDING PROTEIN-RELATED"/>
    <property type="match status" value="1"/>
</dbReference>
<evidence type="ECO:0000256" key="6">
    <source>
        <dbReference type="SAM" id="Coils"/>
    </source>
</evidence>
<proteinExistence type="predicted"/>
<keyword evidence="5" id="KW-0449">Lipoprotein</keyword>
<dbReference type="PROSITE" id="PS51257">
    <property type="entry name" value="PROKAR_LIPOPROTEIN"/>
    <property type="match status" value="1"/>
</dbReference>
<dbReference type="AlphaFoldDB" id="N4WPV9"/>
<feature type="coiled-coil region" evidence="6">
    <location>
        <begin position="416"/>
        <end position="443"/>
    </location>
</feature>
<comment type="caution">
    <text evidence="8">The sequence shown here is derived from an EMBL/GenBank/DDBJ whole genome shotgun (WGS) entry which is preliminary data.</text>
</comment>
<evidence type="ECO:0000256" key="1">
    <source>
        <dbReference type="ARBA" id="ARBA00022475"/>
    </source>
</evidence>
<keyword evidence="2 7" id="KW-0732">Signal</keyword>
<sequence>MQKKGLLALLFSFIAMVLIACGGGSDSGGGADDVETVGDDIEDATELKVWVFAGQHVDFYKDAAERWNEENSDRPIKLTVETYPYDQMHNNLLLALQSQDGAPDIADIEIGRFPNYMEGEPQLLSMNEYVEPELDNFVSSRFDVYAKDGTYYGLPTHVGASVMYYNTEIMDQAGVDINSIETWEDFKAAGQKVVDNTDAVMTNSFPGDYMPYWIRVSQQKSHFIDENGNIQMNTEENAQALQLMQDMQDQGIAEVAPGGAPAVEEYYSYMNDGGAAAIGMPIWFMSRFTDNMPDLKGKMAIQPLPTFDEDDNRSAGMGGTGTVVTNQTEHPELAKEFLAYAKLTKESNIKLWEILGFDPPRHDVWDDPALQEDNAYYEFFGDNIFDILTEIKDDIAPVHITNQTPDVADQLNLTTLNKVLRDGESAEEALQAAQEELESSQSE</sequence>
<keyword evidence="3" id="KW-0472">Membrane</keyword>
<keyword evidence="4" id="KW-0564">Palmitate</keyword>
<evidence type="ECO:0000256" key="4">
    <source>
        <dbReference type="ARBA" id="ARBA00023139"/>
    </source>
</evidence>
<evidence type="ECO:0000256" key="7">
    <source>
        <dbReference type="SAM" id="SignalP"/>
    </source>
</evidence>
<protein>
    <submittedName>
        <fullName evidence="8">L-arabinose transporter sugar-binding protein</fullName>
    </submittedName>
</protein>
<dbReference type="SUPFAM" id="SSF53850">
    <property type="entry name" value="Periplasmic binding protein-like II"/>
    <property type="match status" value="1"/>
</dbReference>
<dbReference type="InterPro" id="IPR006059">
    <property type="entry name" value="SBP"/>
</dbReference>
<dbReference type="InterPro" id="IPR050490">
    <property type="entry name" value="Bact_solute-bd_prot1"/>
</dbReference>
<dbReference type="Gene3D" id="3.40.190.10">
    <property type="entry name" value="Periplasmic binding protein-like II"/>
    <property type="match status" value="1"/>
</dbReference>
<dbReference type="STRING" id="1308866.J416_10351"/>
<keyword evidence="6" id="KW-0175">Coiled coil</keyword>
<evidence type="ECO:0000256" key="2">
    <source>
        <dbReference type="ARBA" id="ARBA00022729"/>
    </source>
</evidence>
<feature type="signal peptide" evidence="7">
    <location>
        <begin position="1"/>
        <end position="20"/>
    </location>
</feature>
<dbReference type="Pfam" id="PF01547">
    <property type="entry name" value="SBP_bac_1"/>
    <property type="match status" value="1"/>
</dbReference>
<gene>
    <name evidence="8" type="ORF">J416_10351</name>
</gene>
<dbReference type="PATRIC" id="fig|1308866.3.peg.2099"/>
<accession>N4WPV9</accession>
<evidence type="ECO:0000256" key="5">
    <source>
        <dbReference type="ARBA" id="ARBA00023288"/>
    </source>
</evidence>
<organism evidence="8 9">
    <name type="scientific">Gracilibacillus halophilus YIM-C55.5</name>
    <dbReference type="NCBI Taxonomy" id="1308866"/>
    <lineage>
        <taxon>Bacteria</taxon>
        <taxon>Bacillati</taxon>
        <taxon>Bacillota</taxon>
        <taxon>Bacilli</taxon>
        <taxon>Bacillales</taxon>
        <taxon>Bacillaceae</taxon>
        <taxon>Gracilibacillus</taxon>
    </lineage>
</organism>
<feature type="chain" id="PRO_5039284225" evidence="7">
    <location>
        <begin position="21"/>
        <end position="443"/>
    </location>
</feature>
<keyword evidence="1" id="KW-1003">Cell membrane</keyword>
<keyword evidence="9" id="KW-1185">Reference proteome</keyword>
<dbReference type="Proteomes" id="UP000012283">
    <property type="component" value="Unassembled WGS sequence"/>
</dbReference>
<evidence type="ECO:0000313" key="8">
    <source>
        <dbReference type="EMBL" id="ENH96490.1"/>
    </source>
</evidence>
<dbReference type="eggNOG" id="COG1653">
    <property type="taxonomic scope" value="Bacteria"/>
</dbReference>
<reference evidence="8 9" key="1">
    <citation type="submission" date="2013-03" db="EMBL/GenBank/DDBJ databases">
        <title>Draft genome sequence of Gracibacillus halophilus YIM-C55.5, a moderately halophilic and thermophilic organism from the Xiaochaidamu salt lake.</title>
        <authorList>
            <person name="Sugumar T."/>
            <person name="Polireddy D.R."/>
            <person name="Antony A."/>
            <person name="Madhava Y.R."/>
            <person name="Sivakumar N."/>
        </authorList>
    </citation>
    <scope>NUCLEOTIDE SEQUENCE [LARGE SCALE GENOMIC DNA]</scope>
    <source>
        <strain evidence="8 9">YIM-C55.5</strain>
    </source>
</reference>
<dbReference type="RefSeq" id="WP_003469899.1">
    <property type="nucleotide sequence ID" value="NZ_APML01000041.1"/>
</dbReference>
<name>N4WPV9_9BACI</name>
<evidence type="ECO:0000313" key="9">
    <source>
        <dbReference type="Proteomes" id="UP000012283"/>
    </source>
</evidence>
<dbReference type="OrthoDB" id="9768630at2"/>
<dbReference type="EMBL" id="APML01000041">
    <property type="protein sequence ID" value="ENH96490.1"/>
    <property type="molecule type" value="Genomic_DNA"/>
</dbReference>
<evidence type="ECO:0000256" key="3">
    <source>
        <dbReference type="ARBA" id="ARBA00023136"/>
    </source>
</evidence>
<dbReference type="PANTHER" id="PTHR43649:SF33">
    <property type="entry name" value="POLYGALACTURONAN_RHAMNOGALACTURONAN-BINDING PROTEIN YTCQ"/>
    <property type="match status" value="1"/>
</dbReference>